<protein>
    <submittedName>
        <fullName evidence="2">Uncharacterized protein</fullName>
    </submittedName>
</protein>
<gene>
    <name evidence="2" type="ORF">Gotri_012632</name>
</gene>
<name>A0A7J9DR04_9ROSI</name>
<dbReference type="EMBL" id="JABEZW010000004">
    <property type="protein sequence ID" value="MBA0763121.1"/>
    <property type="molecule type" value="Genomic_DNA"/>
</dbReference>
<feature type="region of interest" description="Disordered" evidence="1">
    <location>
        <begin position="1"/>
        <end position="37"/>
    </location>
</feature>
<comment type="caution">
    <text evidence="2">The sequence shown here is derived from an EMBL/GenBank/DDBJ whole genome shotgun (WGS) entry which is preliminary data.</text>
</comment>
<accession>A0A7J9DR04</accession>
<dbReference type="Proteomes" id="UP000593568">
    <property type="component" value="Unassembled WGS sequence"/>
</dbReference>
<evidence type="ECO:0000313" key="2">
    <source>
        <dbReference type="EMBL" id="MBA0763121.1"/>
    </source>
</evidence>
<evidence type="ECO:0000256" key="1">
    <source>
        <dbReference type="SAM" id="MobiDB-lite"/>
    </source>
</evidence>
<dbReference type="AlphaFoldDB" id="A0A7J9DR04"/>
<keyword evidence="3" id="KW-1185">Reference proteome</keyword>
<evidence type="ECO:0000313" key="3">
    <source>
        <dbReference type="Proteomes" id="UP000593568"/>
    </source>
</evidence>
<sequence>MLAQANTKKEYKKLMAEMHSSLDSESKDEKSSESSIKMVDLVDDTTSVTITRTKKK</sequence>
<reference evidence="2 3" key="1">
    <citation type="journal article" date="2019" name="Genome Biol. Evol.">
        <title>Insights into the evolution of the New World diploid cottons (Gossypium, subgenus Houzingenia) based on genome sequencing.</title>
        <authorList>
            <person name="Grover C.E."/>
            <person name="Arick M.A. 2nd"/>
            <person name="Thrash A."/>
            <person name="Conover J.L."/>
            <person name="Sanders W.S."/>
            <person name="Peterson D.G."/>
            <person name="Frelichowski J.E."/>
            <person name="Scheffler J.A."/>
            <person name="Scheffler B.E."/>
            <person name="Wendel J.F."/>
        </authorList>
    </citation>
    <scope>NUCLEOTIDE SEQUENCE [LARGE SCALE GENOMIC DNA]</scope>
    <source>
        <strain evidence="2">8</strain>
        <tissue evidence="2">Leaf</tissue>
    </source>
</reference>
<feature type="compositionally biased region" description="Basic and acidic residues" evidence="1">
    <location>
        <begin position="7"/>
        <end position="32"/>
    </location>
</feature>
<organism evidence="2 3">
    <name type="scientific">Gossypium trilobum</name>
    <dbReference type="NCBI Taxonomy" id="34281"/>
    <lineage>
        <taxon>Eukaryota</taxon>
        <taxon>Viridiplantae</taxon>
        <taxon>Streptophyta</taxon>
        <taxon>Embryophyta</taxon>
        <taxon>Tracheophyta</taxon>
        <taxon>Spermatophyta</taxon>
        <taxon>Magnoliopsida</taxon>
        <taxon>eudicotyledons</taxon>
        <taxon>Gunneridae</taxon>
        <taxon>Pentapetalae</taxon>
        <taxon>rosids</taxon>
        <taxon>malvids</taxon>
        <taxon>Malvales</taxon>
        <taxon>Malvaceae</taxon>
        <taxon>Malvoideae</taxon>
        <taxon>Gossypium</taxon>
    </lineage>
</organism>
<proteinExistence type="predicted"/>